<organism evidence="1 2">
    <name type="scientific">Araneus ventricosus</name>
    <name type="common">Orbweaver spider</name>
    <name type="synonym">Epeira ventricosa</name>
    <dbReference type="NCBI Taxonomy" id="182803"/>
    <lineage>
        <taxon>Eukaryota</taxon>
        <taxon>Metazoa</taxon>
        <taxon>Ecdysozoa</taxon>
        <taxon>Arthropoda</taxon>
        <taxon>Chelicerata</taxon>
        <taxon>Arachnida</taxon>
        <taxon>Araneae</taxon>
        <taxon>Araneomorphae</taxon>
        <taxon>Entelegynae</taxon>
        <taxon>Araneoidea</taxon>
        <taxon>Araneidae</taxon>
        <taxon>Araneus</taxon>
    </lineage>
</organism>
<name>A0A4Y2I692_ARAVE</name>
<comment type="caution">
    <text evidence="1">The sequence shown here is derived from an EMBL/GenBank/DDBJ whole genome shotgun (WGS) entry which is preliminary data.</text>
</comment>
<dbReference type="EMBL" id="BGPR01002399">
    <property type="protein sequence ID" value="GBM72779.1"/>
    <property type="molecule type" value="Genomic_DNA"/>
</dbReference>
<protein>
    <submittedName>
        <fullName evidence="1">Uncharacterized protein</fullName>
    </submittedName>
</protein>
<sequence length="81" mass="8971">MKQVIVNEVVTTRRTCSKIVASNSLQTTAKTENADEPQIRTLNNPLPKPVALVTPPAGLRLPTADYANISCIYTFYFKLFS</sequence>
<proteinExistence type="predicted"/>
<gene>
    <name evidence="1" type="ORF">AVEN_201557_1</name>
</gene>
<dbReference type="AlphaFoldDB" id="A0A4Y2I692"/>
<dbReference type="Proteomes" id="UP000499080">
    <property type="component" value="Unassembled WGS sequence"/>
</dbReference>
<keyword evidence="2" id="KW-1185">Reference proteome</keyword>
<accession>A0A4Y2I692</accession>
<evidence type="ECO:0000313" key="2">
    <source>
        <dbReference type="Proteomes" id="UP000499080"/>
    </source>
</evidence>
<evidence type="ECO:0000313" key="1">
    <source>
        <dbReference type="EMBL" id="GBM72779.1"/>
    </source>
</evidence>
<reference evidence="1 2" key="1">
    <citation type="journal article" date="2019" name="Sci. Rep.">
        <title>Orb-weaving spider Araneus ventricosus genome elucidates the spidroin gene catalogue.</title>
        <authorList>
            <person name="Kono N."/>
            <person name="Nakamura H."/>
            <person name="Ohtoshi R."/>
            <person name="Moran D.A.P."/>
            <person name="Shinohara A."/>
            <person name="Yoshida Y."/>
            <person name="Fujiwara M."/>
            <person name="Mori M."/>
            <person name="Tomita M."/>
            <person name="Arakawa K."/>
        </authorList>
    </citation>
    <scope>NUCLEOTIDE SEQUENCE [LARGE SCALE GENOMIC DNA]</scope>
</reference>